<feature type="compositionally biased region" description="Basic residues" evidence="1">
    <location>
        <begin position="31"/>
        <end position="40"/>
    </location>
</feature>
<reference evidence="2" key="1">
    <citation type="journal article" date="2022" name="IScience">
        <title>Evolution of zygomycete secretomes and the origins of terrestrial fungal ecologies.</title>
        <authorList>
            <person name="Chang Y."/>
            <person name="Wang Y."/>
            <person name="Mondo S."/>
            <person name="Ahrendt S."/>
            <person name="Andreopoulos W."/>
            <person name="Barry K."/>
            <person name="Beard J."/>
            <person name="Benny G.L."/>
            <person name="Blankenship S."/>
            <person name="Bonito G."/>
            <person name="Cuomo C."/>
            <person name="Desiro A."/>
            <person name="Gervers K.A."/>
            <person name="Hundley H."/>
            <person name="Kuo A."/>
            <person name="LaButti K."/>
            <person name="Lang B.F."/>
            <person name="Lipzen A."/>
            <person name="O'Donnell K."/>
            <person name="Pangilinan J."/>
            <person name="Reynolds N."/>
            <person name="Sandor L."/>
            <person name="Smith M.E."/>
            <person name="Tsang A."/>
            <person name="Grigoriev I.V."/>
            <person name="Stajich J.E."/>
            <person name="Spatafora J.W."/>
        </authorList>
    </citation>
    <scope>NUCLEOTIDE SEQUENCE</scope>
    <source>
        <strain evidence="2">RSA 2281</strain>
    </source>
</reference>
<dbReference type="AlphaFoldDB" id="A0AAD5PF91"/>
<feature type="compositionally biased region" description="Low complexity" evidence="1">
    <location>
        <begin position="186"/>
        <end position="204"/>
    </location>
</feature>
<feature type="compositionally biased region" description="Polar residues" evidence="1">
    <location>
        <begin position="375"/>
        <end position="394"/>
    </location>
</feature>
<protein>
    <submittedName>
        <fullName evidence="2">Uncharacterized protein</fullName>
    </submittedName>
</protein>
<feature type="region of interest" description="Disordered" evidence="1">
    <location>
        <begin position="351"/>
        <end position="447"/>
    </location>
</feature>
<proteinExistence type="predicted"/>
<organism evidence="2 3">
    <name type="scientific">Phascolomyces articulosus</name>
    <dbReference type="NCBI Taxonomy" id="60185"/>
    <lineage>
        <taxon>Eukaryota</taxon>
        <taxon>Fungi</taxon>
        <taxon>Fungi incertae sedis</taxon>
        <taxon>Mucoromycota</taxon>
        <taxon>Mucoromycotina</taxon>
        <taxon>Mucoromycetes</taxon>
        <taxon>Mucorales</taxon>
        <taxon>Lichtheimiaceae</taxon>
        <taxon>Phascolomyces</taxon>
    </lineage>
</organism>
<feature type="compositionally biased region" description="Low complexity" evidence="1">
    <location>
        <begin position="212"/>
        <end position="248"/>
    </location>
</feature>
<dbReference type="EMBL" id="JAIXMP010000010">
    <property type="protein sequence ID" value="KAI9266601.1"/>
    <property type="molecule type" value="Genomic_DNA"/>
</dbReference>
<feature type="compositionally biased region" description="Low complexity" evidence="1">
    <location>
        <begin position="352"/>
        <end position="374"/>
    </location>
</feature>
<keyword evidence="3" id="KW-1185">Reference proteome</keyword>
<comment type="caution">
    <text evidence="2">The sequence shown here is derived from an EMBL/GenBank/DDBJ whole genome shotgun (WGS) entry which is preliminary data.</text>
</comment>
<feature type="compositionally biased region" description="Low complexity" evidence="1">
    <location>
        <begin position="1"/>
        <end position="18"/>
    </location>
</feature>
<accession>A0AAD5PF91</accession>
<name>A0AAD5PF91_9FUNG</name>
<feature type="region of interest" description="Disordered" evidence="1">
    <location>
        <begin position="1"/>
        <end position="56"/>
    </location>
</feature>
<gene>
    <name evidence="2" type="ORF">BDA99DRAFT_536023</name>
</gene>
<feature type="compositionally biased region" description="Basic residues" evidence="1">
    <location>
        <begin position="433"/>
        <end position="442"/>
    </location>
</feature>
<feature type="region of interest" description="Disordered" evidence="1">
    <location>
        <begin position="163"/>
        <end position="256"/>
    </location>
</feature>
<reference evidence="2" key="2">
    <citation type="submission" date="2023-02" db="EMBL/GenBank/DDBJ databases">
        <authorList>
            <consortium name="DOE Joint Genome Institute"/>
            <person name="Mondo S.J."/>
            <person name="Chang Y."/>
            <person name="Wang Y."/>
            <person name="Ahrendt S."/>
            <person name="Andreopoulos W."/>
            <person name="Barry K."/>
            <person name="Beard J."/>
            <person name="Benny G.L."/>
            <person name="Blankenship S."/>
            <person name="Bonito G."/>
            <person name="Cuomo C."/>
            <person name="Desiro A."/>
            <person name="Gervers K.A."/>
            <person name="Hundley H."/>
            <person name="Kuo A."/>
            <person name="LaButti K."/>
            <person name="Lang B.F."/>
            <person name="Lipzen A."/>
            <person name="O'Donnell K."/>
            <person name="Pangilinan J."/>
            <person name="Reynolds N."/>
            <person name="Sandor L."/>
            <person name="Smith M.W."/>
            <person name="Tsang A."/>
            <person name="Grigoriev I.V."/>
            <person name="Stajich J.E."/>
            <person name="Spatafora J.W."/>
        </authorList>
    </citation>
    <scope>NUCLEOTIDE SEQUENCE</scope>
    <source>
        <strain evidence="2">RSA 2281</strain>
    </source>
</reference>
<feature type="compositionally biased region" description="Polar residues" evidence="1">
    <location>
        <begin position="41"/>
        <end position="51"/>
    </location>
</feature>
<dbReference type="Proteomes" id="UP001209540">
    <property type="component" value="Unassembled WGS sequence"/>
</dbReference>
<sequence>MNHYQQQQPYWISPQQQSFHRTPITHSSSHYQHHQHHRPKQSINQNKQSRPVSMGPVTMIPNQGYYYYGNNNVAPQHHQKQQQVYQYYYGVPVVSQQPPSSPHHHYAPPSPRTTNRHVDHFRRRSMDELPKKYTTVTTTARIVPHRKISLDIIPTYHDRAASFEQNNSPGLHHYPSADGLPRATLSVSSSSQQQQHNRLQQVSSSILPHTTQHYSYQQKQQRQQSNISQNHSNLTRSLSVSSRKTSSSNYRDGMGAPQTKHLLHRRYSSSEGLRGNRVNEGLARKVMPFQMASIAEERRNSSTLEEDEEVPLAMLTSTNTTVNKQQYNTIPAMEQRSSVKQQNQQCLSIKMSSRCNSTSTASSSSRPSFISKYSNSSGESVITSNCSSIHQQSKSPHHSSTSAAVASTHDDNAAVAANVSPPKVQEQQQKSSRQQRGRKLTVTKRLFSSMHRLSRAVLISPASSNVKSGVKK</sequence>
<evidence type="ECO:0000313" key="3">
    <source>
        <dbReference type="Proteomes" id="UP001209540"/>
    </source>
</evidence>
<feature type="compositionally biased region" description="Low complexity" evidence="1">
    <location>
        <begin position="398"/>
        <end position="407"/>
    </location>
</feature>
<evidence type="ECO:0000256" key="1">
    <source>
        <dbReference type="SAM" id="MobiDB-lite"/>
    </source>
</evidence>
<feature type="region of interest" description="Disordered" evidence="1">
    <location>
        <begin position="96"/>
        <end position="116"/>
    </location>
</feature>
<evidence type="ECO:0000313" key="2">
    <source>
        <dbReference type="EMBL" id="KAI9266601.1"/>
    </source>
</evidence>